<dbReference type="InterPro" id="IPR037185">
    <property type="entry name" value="EmrE-like"/>
</dbReference>
<evidence type="ECO:0000256" key="4">
    <source>
        <dbReference type="ARBA" id="ARBA00022989"/>
    </source>
</evidence>
<protein>
    <submittedName>
        <fullName evidence="8">DMT family transporter</fullName>
    </submittedName>
</protein>
<evidence type="ECO:0000256" key="3">
    <source>
        <dbReference type="ARBA" id="ARBA00022692"/>
    </source>
</evidence>
<feature type="transmembrane region" description="Helical" evidence="6">
    <location>
        <begin position="38"/>
        <end position="59"/>
    </location>
</feature>
<feature type="transmembrane region" description="Helical" evidence="6">
    <location>
        <begin position="232"/>
        <end position="251"/>
    </location>
</feature>
<gene>
    <name evidence="8" type="ORF">F0254_25980</name>
</gene>
<sequence length="318" mass="34573">MTNTAKGWIAAISVALLWGTEGSLATLPLSLIDAKLLVWLRYVIAFSLLGIVLAVSLFRGDCHIKRPKVFCFSWQNRKDVLKLFLCGVVGQGLFSYLSFLSLDYITISENGVIQGLLPIATLLMGALCHGDRFILVQMGAAIVSLLGVILLVFSPSSHQPGVNIGHFICLFSVLSFASVTHFRVQLAKQYGGVQTMLYQFGFAALGFFFYLLSDGADFNNLHLLFTPSHELLCVLILGTCVSAFGYLGYIYGVERVGVDGSSMALNLIPMSAFLNGTLVFGEEVTLLRILAMAMIVGGMVLFVKPSPSKPQVVYSVYN</sequence>
<dbReference type="Pfam" id="PF00892">
    <property type="entry name" value="EamA"/>
    <property type="match status" value="2"/>
</dbReference>
<evidence type="ECO:0000256" key="6">
    <source>
        <dbReference type="SAM" id="Phobius"/>
    </source>
</evidence>
<evidence type="ECO:0000313" key="9">
    <source>
        <dbReference type="Proteomes" id="UP000532247"/>
    </source>
</evidence>
<evidence type="ECO:0000256" key="2">
    <source>
        <dbReference type="ARBA" id="ARBA00022475"/>
    </source>
</evidence>
<dbReference type="RefSeq" id="WP_171346358.1">
    <property type="nucleotide sequence ID" value="NZ_VTYF01000046.1"/>
</dbReference>
<dbReference type="InterPro" id="IPR050638">
    <property type="entry name" value="AA-Vitamin_Transporters"/>
</dbReference>
<accession>A0A7Y4B8K0</accession>
<dbReference type="PANTHER" id="PTHR32322:SF18">
    <property type="entry name" value="S-ADENOSYLMETHIONINE_S-ADENOSYLHOMOCYSTEINE TRANSPORTER"/>
    <property type="match status" value="1"/>
</dbReference>
<organism evidence="8 9">
    <name type="scientific">Vibrio alginolyticus</name>
    <dbReference type="NCBI Taxonomy" id="663"/>
    <lineage>
        <taxon>Bacteria</taxon>
        <taxon>Pseudomonadati</taxon>
        <taxon>Pseudomonadota</taxon>
        <taxon>Gammaproteobacteria</taxon>
        <taxon>Vibrionales</taxon>
        <taxon>Vibrionaceae</taxon>
        <taxon>Vibrio</taxon>
    </lineage>
</organism>
<evidence type="ECO:0000256" key="1">
    <source>
        <dbReference type="ARBA" id="ARBA00004651"/>
    </source>
</evidence>
<name>A0A7Y4B8K0_VIBAL</name>
<keyword evidence="2" id="KW-1003">Cell membrane</keyword>
<comment type="subcellular location">
    <subcellularLocation>
        <location evidence="1">Cell membrane</location>
        <topology evidence="1">Multi-pass membrane protein</topology>
    </subcellularLocation>
</comment>
<comment type="caution">
    <text evidence="8">The sequence shown here is derived from an EMBL/GenBank/DDBJ whole genome shotgun (WGS) entry which is preliminary data.</text>
</comment>
<dbReference type="SUPFAM" id="SSF103481">
    <property type="entry name" value="Multidrug resistance efflux transporter EmrE"/>
    <property type="match status" value="2"/>
</dbReference>
<evidence type="ECO:0000256" key="5">
    <source>
        <dbReference type="ARBA" id="ARBA00023136"/>
    </source>
</evidence>
<dbReference type="GO" id="GO:0005886">
    <property type="term" value="C:plasma membrane"/>
    <property type="evidence" value="ECO:0007669"/>
    <property type="project" value="UniProtKB-SubCell"/>
</dbReference>
<evidence type="ECO:0000259" key="7">
    <source>
        <dbReference type="Pfam" id="PF00892"/>
    </source>
</evidence>
<keyword evidence="3 6" id="KW-0812">Transmembrane</keyword>
<feature type="transmembrane region" description="Helical" evidence="6">
    <location>
        <begin position="286"/>
        <end position="303"/>
    </location>
</feature>
<dbReference type="PANTHER" id="PTHR32322">
    <property type="entry name" value="INNER MEMBRANE TRANSPORTER"/>
    <property type="match status" value="1"/>
</dbReference>
<keyword evidence="5 6" id="KW-0472">Membrane</keyword>
<feature type="domain" description="EamA" evidence="7">
    <location>
        <begin position="164"/>
        <end position="302"/>
    </location>
</feature>
<proteinExistence type="predicted"/>
<dbReference type="EMBL" id="VTYF01000046">
    <property type="protein sequence ID" value="NOI12231.1"/>
    <property type="molecule type" value="Genomic_DNA"/>
</dbReference>
<dbReference type="AlphaFoldDB" id="A0A7Y4B8K0"/>
<evidence type="ECO:0000313" key="8">
    <source>
        <dbReference type="EMBL" id="NOI12231.1"/>
    </source>
</evidence>
<feature type="domain" description="EamA" evidence="7">
    <location>
        <begin position="6"/>
        <end position="152"/>
    </location>
</feature>
<reference evidence="8 9" key="1">
    <citation type="submission" date="2019-09" db="EMBL/GenBank/DDBJ databases">
        <title>Draft genome sequencing and comparative genomics of hatchery-associated Vibrios.</title>
        <authorList>
            <person name="Kehlet-Delgado H."/>
            <person name="Mueller R.S."/>
        </authorList>
    </citation>
    <scope>NUCLEOTIDE SEQUENCE [LARGE SCALE GENOMIC DNA]</scope>
    <source>
        <strain evidence="8 9">081416A</strain>
    </source>
</reference>
<feature type="transmembrane region" description="Helical" evidence="6">
    <location>
        <begin position="196"/>
        <end position="212"/>
    </location>
</feature>
<dbReference type="Proteomes" id="UP000532247">
    <property type="component" value="Unassembled WGS sequence"/>
</dbReference>
<keyword evidence="4 6" id="KW-1133">Transmembrane helix</keyword>
<feature type="transmembrane region" description="Helical" evidence="6">
    <location>
        <begin position="133"/>
        <end position="152"/>
    </location>
</feature>
<dbReference type="InterPro" id="IPR000620">
    <property type="entry name" value="EamA_dom"/>
</dbReference>
<feature type="transmembrane region" description="Helical" evidence="6">
    <location>
        <begin position="80"/>
        <end position="99"/>
    </location>
</feature>
<feature type="transmembrane region" description="Helical" evidence="6">
    <location>
        <begin position="164"/>
        <end position="184"/>
    </location>
</feature>